<dbReference type="RefSeq" id="XP_015940335.1">
    <property type="nucleotide sequence ID" value="XM_016084849.1"/>
</dbReference>
<evidence type="ECO:0000313" key="3">
    <source>
        <dbReference type="Proteomes" id="UP000515211"/>
    </source>
</evidence>
<evidence type="ECO:0000259" key="2">
    <source>
        <dbReference type="Pfam" id="PF10551"/>
    </source>
</evidence>
<reference evidence="4" key="2">
    <citation type="submission" date="2025-08" db="UniProtKB">
        <authorList>
            <consortium name="RefSeq"/>
        </authorList>
    </citation>
    <scope>IDENTIFICATION</scope>
    <source>
        <tissue evidence="4">Whole plant</tissue>
    </source>
</reference>
<dbReference type="Pfam" id="PF10551">
    <property type="entry name" value="MULE"/>
    <property type="match status" value="1"/>
</dbReference>
<reference evidence="3" key="1">
    <citation type="journal article" date="2016" name="Nat. Genet.">
        <title>The genome sequences of Arachis duranensis and Arachis ipaensis, the diploid ancestors of cultivated peanut.</title>
        <authorList>
            <person name="Bertioli D.J."/>
            <person name="Cannon S.B."/>
            <person name="Froenicke L."/>
            <person name="Huang G."/>
            <person name="Farmer A.D."/>
            <person name="Cannon E.K."/>
            <person name="Liu X."/>
            <person name="Gao D."/>
            <person name="Clevenger J."/>
            <person name="Dash S."/>
            <person name="Ren L."/>
            <person name="Moretzsohn M.C."/>
            <person name="Shirasawa K."/>
            <person name="Huang W."/>
            <person name="Vidigal B."/>
            <person name="Abernathy B."/>
            <person name="Chu Y."/>
            <person name="Niederhuth C.E."/>
            <person name="Umale P."/>
            <person name="Araujo A.C."/>
            <person name="Kozik A."/>
            <person name="Kim K.D."/>
            <person name="Burow M.D."/>
            <person name="Varshney R.K."/>
            <person name="Wang X."/>
            <person name="Zhang X."/>
            <person name="Barkley N."/>
            <person name="Guimaraes P.M."/>
            <person name="Isobe S."/>
            <person name="Guo B."/>
            <person name="Liao B."/>
            <person name="Stalker H.T."/>
            <person name="Schmitz R.J."/>
            <person name="Scheffler B.E."/>
            <person name="Leal-Bertioli S.C."/>
            <person name="Xun X."/>
            <person name="Jackson S.A."/>
            <person name="Michelmore R."/>
            <person name="Ozias-Akins P."/>
        </authorList>
    </citation>
    <scope>NUCLEOTIDE SEQUENCE [LARGE SCALE GENOMIC DNA]</scope>
    <source>
        <strain evidence="3">cv. V14167</strain>
    </source>
</reference>
<accession>A0A6P4C1Y3</accession>
<dbReference type="GeneID" id="107465873"/>
<keyword evidence="3" id="KW-1185">Reference proteome</keyword>
<feature type="region of interest" description="Disordered" evidence="1">
    <location>
        <begin position="489"/>
        <end position="522"/>
    </location>
</feature>
<feature type="compositionally biased region" description="Basic residues" evidence="1">
    <location>
        <begin position="493"/>
        <end position="505"/>
    </location>
</feature>
<name>A0A6P4C1Y3_ARADU</name>
<evidence type="ECO:0000256" key="1">
    <source>
        <dbReference type="SAM" id="MobiDB-lite"/>
    </source>
</evidence>
<dbReference type="Proteomes" id="UP000515211">
    <property type="component" value="Chromosome 9"/>
</dbReference>
<feature type="domain" description="MULE transposase" evidence="2">
    <location>
        <begin position="185"/>
        <end position="266"/>
    </location>
</feature>
<feature type="compositionally biased region" description="Polar residues" evidence="1">
    <location>
        <begin position="636"/>
        <end position="646"/>
    </location>
</feature>
<sequence length="698" mass="78569">MTLRENTKSKYSVYQAKAGYLAKNRLRAVCKVKECGWVIFASKDRDDTCWQVKTFRDDHSCAREDKNRAANRNWVASKLVKKVRKYPNFRHCDANTFFKTKYDLSLNRNSISRALSDARNLVYGDEKAQYAMVRDYGETLLKTNPGSTVKICTIPQPNGDVIFEKMYVCLSGCKNGFKAGCRPLIGLDGAFLKTVFGGQILSAIGQDANHHIYVIAWAVVEVENTANWKWFLELLHADLGDYKTHGWCFISDMQKGLINAVQENFNKQWKDLELRGLLWDCARATTFEEFREHREKLKRLNPEAWAYLEKWPTHSWTRSQFSHKPKLDSICNNACEVFNAKIKEARRKPIITLLEEVRMTMAKNKLKLDNHVGILPPVIKSRLEKLRKESRQWQPIWAGDTGYEKFEVHGHPTHHVVDLGKRICTSQFWMLTGIPCVHACAAIARVNKWPEDFCHKLLTMESYKATYSHHINPLPGQQLWERSEANRPLAPLVKRKPGQLQTKRRKDADERGHSSKKCKPTTTLKRQLRPFTCKYCLQKGHTKRGCQKKKAAEAAEAEKKKAAKDPKAAAQNVTATATASATTTTSNAPQAATASATATGSGIATASATATATASIPAPATLVDVDAVPQILSVLQQHEQTRNTPTRLGKLPLRRNLPPPTGSASFNPMEGASEATAARLANFLKFVPTPGFKPPRKK</sequence>
<feature type="region of interest" description="Disordered" evidence="1">
    <location>
        <begin position="636"/>
        <end position="669"/>
    </location>
</feature>
<proteinExistence type="predicted"/>
<dbReference type="KEGG" id="adu:107465873"/>
<dbReference type="AlphaFoldDB" id="A0A6P4C1Y3"/>
<protein>
    <submittedName>
        <fullName evidence="4">Uncharacterized protein LOC107465873</fullName>
    </submittedName>
</protein>
<dbReference type="PANTHER" id="PTHR31973">
    <property type="entry name" value="POLYPROTEIN, PUTATIVE-RELATED"/>
    <property type="match status" value="1"/>
</dbReference>
<organism evidence="3 4">
    <name type="scientific">Arachis duranensis</name>
    <name type="common">Wild peanut</name>
    <dbReference type="NCBI Taxonomy" id="130453"/>
    <lineage>
        <taxon>Eukaryota</taxon>
        <taxon>Viridiplantae</taxon>
        <taxon>Streptophyta</taxon>
        <taxon>Embryophyta</taxon>
        <taxon>Tracheophyta</taxon>
        <taxon>Spermatophyta</taxon>
        <taxon>Magnoliopsida</taxon>
        <taxon>eudicotyledons</taxon>
        <taxon>Gunneridae</taxon>
        <taxon>Pentapetalae</taxon>
        <taxon>rosids</taxon>
        <taxon>fabids</taxon>
        <taxon>Fabales</taxon>
        <taxon>Fabaceae</taxon>
        <taxon>Papilionoideae</taxon>
        <taxon>50 kb inversion clade</taxon>
        <taxon>dalbergioids sensu lato</taxon>
        <taxon>Dalbergieae</taxon>
        <taxon>Pterocarpus clade</taxon>
        <taxon>Arachis</taxon>
    </lineage>
</organism>
<gene>
    <name evidence="4" type="primary">LOC107465873</name>
</gene>
<dbReference type="InterPro" id="IPR018289">
    <property type="entry name" value="MULE_transposase_dom"/>
</dbReference>
<evidence type="ECO:0000313" key="4">
    <source>
        <dbReference type="RefSeq" id="XP_015940335.1"/>
    </source>
</evidence>
<dbReference type="PANTHER" id="PTHR31973:SF187">
    <property type="entry name" value="MUTATOR TRANSPOSASE MUDRA PROTEIN"/>
    <property type="match status" value="1"/>
</dbReference>